<dbReference type="Proteomes" id="UP001197328">
    <property type="component" value="Unassembled WGS sequence"/>
</dbReference>
<accession>A0ABQ7S2W1</accession>
<reference evidence="3 4" key="1">
    <citation type="journal article" date="2021" name="G3 (Bethesda)">
        <title>Genomic diversity, chromosomal rearrangements, and interspecies hybridization in the ogataea polymorpha species complex.</title>
        <authorList>
            <person name="Hanson S.J."/>
            <person name="Cinneide E.O."/>
            <person name="Salzberg L.I."/>
            <person name="Wolfe K.H."/>
            <person name="McGowan J."/>
            <person name="Fitzpatrick D.A."/>
            <person name="Matlin K."/>
        </authorList>
    </citation>
    <scope>NUCLEOTIDE SEQUENCE [LARGE SCALE GENOMIC DNA]</scope>
    <source>
        <strain evidence="3">51-138</strain>
    </source>
</reference>
<protein>
    <submittedName>
        <fullName evidence="3">Uncharacterized protein</fullName>
    </submittedName>
</protein>
<feature type="compositionally biased region" description="Basic and acidic residues" evidence="2">
    <location>
        <begin position="94"/>
        <end position="123"/>
    </location>
</feature>
<comment type="caution">
    <text evidence="3">The sequence shown here is derived from an EMBL/GenBank/DDBJ whole genome shotgun (WGS) entry which is preliminary data.</text>
</comment>
<name>A0ABQ7S2W1_PICAN</name>
<feature type="region of interest" description="Disordered" evidence="2">
    <location>
        <begin position="18"/>
        <end position="168"/>
    </location>
</feature>
<dbReference type="EMBL" id="JAHLVD010000001">
    <property type="protein sequence ID" value="KAG7852311.1"/>
    <property type="molecule type" value="Genomic_DNA"/>
</dbReference>
<feature type="coiled-coil region" evidence="1">
    <location>
        <begin position="168"/>
        <end position="223"/>
    </location>
</feature>
<sequence>MANEDEISKEERLEQARKKFEELKKKKKGKKKGNVGDHQPDSPSKEVPDHSHMETAANTAKNWSTAEASESAKSETLATPDDGDSGAESIINKQEARMLPHKNETGDKKKHYGDDRKGQECSKTEIVGSTDLPDLDTESAAKQQSTLVDERRFQSAEERHGDVPSKQMRQLEAKLSSAVEQNSRLSKENSELKSAQLRLTSKISALEEKLRSFEILNESLRRQLSENVGDTSCAEVPNGRNTFPDFSFEKESPIKSSPSFQTFNNFNTLSNDYLDIVDIRERLSQWKGWNPDMKLWRTVGSGSLLEL</sequence>
<feature type="compositionally biased region" description="Basic and acidic residues" evidence="2">
    <location>
        <begin position="34"/>
        <end position="53"/>
    </location>
</feature>
<gene>
    <name evidence="3" type="ORF">KL940_000012</name>
</gene>
<evidence type="ECO:0000256" key="2">
    <source>
        <dbReference type="SAM" id="MobiDB-lite"/>
    </source>
</evidence>
<feature type="compositionally biased region" description="Low complexity" evidence="2">
    <location>
        <begin position="64"/>
        <end position="79"/>
    </location>
</feature>
<proteinExistence type="predicted"/>
<dbReference type="Gene3D" id="1.20.5.340">
    <property type="match status" value="1"/>
</dbReference>
<evidence type="ECO:0000256" key="1">
    <source>
        <dbReference type="SAM" id="Coils"/>
    </source>
</evidence>
<keyword evidence="4" id="KW-1185">Reference proteome</keyword>
<organism evidence="3 4">
    <name type="scientific">Pichia angusta</name>
    <name type="common">Yeast</name>
    <name type="synonym">Hansenula polymorpha</name>
    <dbReference type="NCBI Taxonomy" id="870730"/>
    <lineage>
        <taxon>Eukaryota</taxon>
        <taxon>Fungi</taxon>
        <taxon>Dikarya</taxon>
        <taxon>Ascomycota</taxon>
        <taxon>Saccharomycotina</taxon>
        <taxon>Pichiomycetes</taxon>
        <taxon>Pichiales</taxon>
        <taxon>Pichiaceae</taxon>
        <taxon>Ogataea</taxon>
    </lineage>
</organism>
<evidence type="ECO:0000313" key="4">
    <source>
        <dbReference type="Proteomes" id="UP001197328"/>
    </source>
</evidence>
<keyword evidence="1" id="KW-0175">Coiled coil</keyword>
<evidence type="ECO:0000313" key="3">
    <source>
        <dbReference type="EMBL" id="KAG7852311.1"/>
    </source>
</evidence>
<feature type="compositionally biased region" description="Basic and acidic residues" evidence="2">
    <location>
        <begin position="148"/>
        <end position="163"/>
    </location>
</feature>